<comment type="function">
    <text evidence="1">Plays a role in synthesis, processing and/or stability of 23S rRNA.</text>
</comment>
<comment type="caution">
    <text evidence="7">The sequence shown here is derived from an EMBL/GenBank/DDBJ whole genome shotgun (WGS) entry which is preliminary data.</text>
</comment>
<dbReference type="InterPro" id="IPR003772">
    <property type="entry name" value="YceD"/>
</dbReference>
<gene>
    <name evidence="7" type="ORF">C0039_09855</name>
</gene>
<keyword evidence="4" id="KW-0690">Ribosome biogenesis</keyword>
<accession>A0A2N5X358</accession>
<evidence type="ECO:0000256" key="5">
    <source>
        <dbReference type="ARBA" id="ARBA00031841"/>
    </source>
</evidence>
<dbReference type="GO" id="GO:0005829">
    <property type="term" value="C:cytosol"/>
    <property type="evidence" value="ECO:0007669"/>
    <property type="project" value="TreeGrafter"/>
</dbReference>
<dbReference type="PANTHER" id="PTHR38099:SF1">
    <property type="entry name" value="LARGE RIBOSOMAL RNA SUBUNIT ACCUMULATION PROTEIN YCED"/>
    <property type="match status" value="1"/>
</dbReference>
<protein>
    <recommendedName>
        <fullName evidence="3">Large ribosomal RNA subunit accumulation protein YceD</fullName>
    </recommendedName>
    <alternativeName>
        <fullName evidence="5">23S rRNA accumulation protein YceD</fullName>
    </alternativeName>
</protein>
<name>A0A2N5X358_9GAMM</name>
<feature type="region of interest" description="Disordered" evidence="6">
    <location>
        <begin position="149"/>
        <end position="175"/>
    </location>
</feature>
<evidence type="ECO:0000313" key="7">
    <source>
        <dbReference type="EMBL" id="PLW68919.1"/>
    </source>
</evidence>
<evidence type="ECO:0000256" key="4">
    <source>
        <dbReference type="ARBA" id="ARBA00022517"/>
    </source>
</evidence>
<dbReference type="PANTHER" id="PTHR38099">
    <property type="entry name" value="LARGE RIBOSOMAL RNA SUBUNIT ACCUMULATION PROTEIN YCED"/>
    <property type="match status" value="1"/>
</dbReference>
<dbReference type="RefSeq" id="WP_076001273.1">
    <property type="nucleotide sequence ID" value="NZ_PKUS01000010.1"/>
</dbReference>
<dbReference type="Proteomes" id="UP000235005">
    <property type="component" value="Unassembled WGS sequence"/>
</dbReference>
<evidence type="ECO:0000313" key="8">
    <source>
        <dbReference type="Proteomes" id="UP000235005"/>
    </source>
</evidence>
<dbReference type="Pfam" id="PF02620">
    <property type="entry name" value="YceD"/>
    <property type="match status" value="1"/>
</dbReference>
<sequence length="175" mass="19429">MLTEPLPNTLDVRKAAARGANVSGTLGAVKLPRFQALLADESGAIDAYLAFSRDEEDRAVIALKFEADVSVECQRCLQSMPLHLAGENTLAIVWTDEQARHLPRHLEPLIVTGEGYNLWELVEEELMLALPAFSYHDTEDCLQILSEYAEPAPEQEKGDKKPNPFDVLAQLKQDT</sequence>
<evidence type="ECO:0000256" key="2">
    <source>
        <dbReference type="ARBA" id="ARBA00010740"/>
    </source>
</evidence>
<evidence type="ECO:0000256" key="1">
    <source>
        <dbReference type="ARBA" id="ARBA00002868"/>
    </source>
</evidence>
<dbReference type="AlphaFoldDB" id="A0A2N5X358"/>
<dbReference type="InterPro" id="IPR039255">
    <property type="entry name" value="YceD_bac"/>
</dbReference>
<dbReference type="OrthoDB" id="9786771at2"/>
<comment type="similarity">
    <text evidence="2">Belongs to the DUF177 domain family.</text>
</comment>
<dbReference type="GO" id="GO:0042254">
    <property type="term" value="P:ribosome biogenesis"/>
    <property type="evidence" value="ECO:0007669"/>
    <property type="project" value="UniProtKB-KW"/>
</dbReference>
<evidence type="ECO:0000256" key="3">
    <source>
        <dbReference type="ARBA" id="ARBA00015716"/>
    </source>
</evidence>
<reference evidence="7 8" key="1">
    <citation type="submission" date="2018-01" db="EMBL/GenBank/DDBJ databases">
        <title>The draft genome sequence of Halioglobus lutimaris HF004.</title>
        <authorList>
            <person name="Du Z.-J."/>
            <person name="Shi M.-J."/>
        </authorList>
    </citation>
    <scope>NUCLEOTIDE SEQUENCE [LARGE SCALE GENOMIC DNA]</scope>
    <source>
        <strain evidence="7 8">HF004</strain>
    </source>
</reference>
<dbReference type="EMBL" id="PKUS01000010">
    <property type="protein sequence ID" value="PLW68919.1"/>
    <property type="molecule type" value="Genomic_DNA"/>
</dbReference>
<evidence type="ECO:0000256" key="6">
    <source>
        <dbReference type="SAM" id="MobiDB-lite"/>
    </source>
</evidence>
<proteinExistence type="inferred from homology"/>
<feature type="compositionally biased region" description="Basic and acidic residues" evidence="6">
    <location>
        <begin position="154"/>
        <end position="163"/>
    </location>
</feature>
<organism evidence="7 8">
    <name type="scientific">Pseudohalioglobus lutimaris</name>
    <dbReference type="NCBI Taxonomy" id="1737061"/>
    <lineage>
        <taxon>Bacteria</taxon>
        <taxon>Pseudomonadati</taxon>
        <taxon>Pseudomonadota</taxon>
        <taxon>Gammaproteobacteria</taxon>
        <taxon>Cellvibrionales</taxon>
        <taxon>Halieaceae</taxon>
        <taxon>Pseudohalioglobus</taxon>
    </lineage>
</organism>
<keyword evidence="8" id="KW-1185">Reference proteome</keyword>